<dbReference type="EMBL" id="JACIIZ010000005">
    <property type="protein sequence ID" value="MBB6251509.1"/>
    <property type="molecule type" value="Genomic_DNA"/>
</dbReference>
<evidence type="ECO:0000259" key="1">
    <source>
        <dbReference type="Pfam" id="PF00535"/>
    </source>
</evidence>
<keyword evidence="3" id="KW-1185">Reference proteome</keyword>
<gene>
    <name evidence="2" type="ORF">FHS74_002060</name>
</gene>
<reference evidence="2 3" key="1">
    <citation type="submission" date="2020-08" db="EMBL/GenBank/DDBJ databases">
        <title>Genomic Encyclopedia of Type Strains, Phase IV (KMG-IV): sequencing the most valuable type-strain genomes for metagenomic binning, comparative biology and taxonomic classification.</title>
        <authorList>
            <person name="Goeker M."/>
        </authorList>
    </citation>
    <scope>NUCLEOTIDE SEQUENCE [LARGE SCALE GENOMIC DNA]</scope>
    <source>
        <strain evidence="2 3">DSM 22198</strain>
    </source>
</reference>
<feature type="domain" description="Glycosyltransferase 2-like" evidence="1">
    <location>
        <begin position="530"/>
        <end position="705"/>
    </location>
</feature>
<accession>A0A7X0AWQ2</accession>
<comment type="caution">
    <text evidence="2">The sequence shown here is derived from an EMBL/GenBank/DDBJ whole genome shotgun (WGS) entry which is preliminary data.</text>
</comment>
<organism evidence="2 3">
    <name type="scientific">Nitrospirillum iridis</name>
    <dbReference type="NCBI Taxonomy" id="765888"/>
    <lineage>
        <taxon>Bacteria</taxon>
        <taxon>Pseudomonadati</taxon>
        <taxon>Pseudomonadota</taxon>
        <taxon>Alphaproteobacteria</taxon>
        <taxon>Rhodospirillales</taxon>
        <taxon>Azospirillaceae</taxon>
        <taxon>Nitrospirillum</taxon>
    </lineage>
</organism>
<dbReference type="PANTHER" id="PTHR43179:SF7">
    <property type="entry name" value="RHAMNOSYLTRANSFERASE WBBL"/>
    <property type="match status" value="1"/>
</dbReference>
<proteinExistence type="predicted"/>
<dbReference type="InterPro" id="IPR029044">
    <property type="entry name" value="Nucleotide-diphossugar_trans"/>
</dbReference>
<dbReference type="Gene3D" id="3.90.550.10">
    <property type="entry name" value="Spore Coat Polysaccharide Biosynthesis Protein SpsA, Chain A"/>
    <property type="match status" value="2"/>
</dbReference>
<dbReference type="PANTHER" id="PTHR43179">
    <property type="entry name" value="RHAMNOSYLTRANSFERASE WBBL"/>
    <property type="match status" value="1"/>
</dbReference>
<evidence type="ECO:0000313" key="2">
    <source>
        <dbReference type="EMBL" id="MBB6251509.1"/>
    </source>
</evidence>
<name>A0A7X0AWQ2_9PROT</name>
<sequence length="808" mass="87828">MSVAKPPPAVPPLESGPASRGDADWRLAALLAEHADPRDAVVALSQAFREVSATAAQSHRAERRTRERLIRAQARAERQRGDLQAEIDWLRSRVAGIETSTSWRLTAPLRALLTRLPGVAASLRPPLRWLGWALTGRLGLQLRHRRRLAGWRRLLAGDPLFDADWYRQEYPEAGADPVLDYLTVGAAAGRNPGPDFSTRFYWEQNPDVAAAGANPLVHYLEQGRQQGRPTAPAFQPRFSRDRDYDAWIQAHDPVDEAALARLRAAVASLRRHPVISVLMPIHESSAPLLERAIDSVRAQIYPHWELCVAGPVPADPAVAALLRRHADLDSRIKVASLGTGGGASAAEGAALDLARGDYIALLEPDAQLPPHALYWVAAELDHWPDTDALFSDEDKIDSDGFRGDPNFKPDWNPALMLGQDAFAHLGVFRRPLVMAVGGFRPGFSGGAAGYDLILRLASATTPDAIRHIPRILYHACARPPGADGGDQAWHAGKRAVEDHLVRLGRPGTVSRAPGGGYRVDYALVAPPRVSIIIPTRDKLDLLRGCLDSLRTVSTYPDVEIIVVDNGSTDAETLAYLGGLASVGAIRVLRDDGPFNYSRLNNRAAGMATGEYLCLLNNDTVVITPDWLGQMMAHAMLPDVGAVGALLYYADDTIQHAGVTIGMGGVAGHVHRRLPRGEGGYAGRATLTQDVSAVTGACLLTRRALFLELGGLNERDLTVAFNDVDYCLRLRAAGYRVVLAATAELYHLESVSRGPDTDPAKSRRFAGEIDYMVAQWADMMHADPCFNPNLDLESTTPRLAKRPRLLPEA</sequence>
<dbReference type="GO" id="GO:0016740">
    <property type="term" value="F:transferase activity"/>
    <property type="evidence" value="ECO:0007669"/>
    <property type="project" value="UniProtKB-KW"/>
</dbReference>
<feature type="domain" description="Glycosyltransferase 2-like" evidence="1">
    <location>
        <begin position="276"/>
        <end position="384"/>
    </location>
</feature>
<dbReference type="SUPFAM" id="SSF53448">
    <property type="entry name" value="Nucleotide-diphospho-sugar transferases"/>
    <property type="match status" value="2"/>
</dbReference>
<dbReference type="CDD" id="cd04186">
    <property type="entry name" value="GT_2_like_c"/>
    <property type="match status" value="1"/>
</dbReference>
<dbReference type="Pfam" id="PF00535">
    <property type="entry name" value="Glycos_transf_2"/>
    <property type="match status" value="2"/>
</dbReference>
<evidence type="ECO:0000313" key="3">
    <source>
        <dbReference type="Proteomes" id="UP000539175"/>
    </source>
</evidence>
<dbReference type="RefSeq" id="WP_184800061.1">
    <property type="nucleotide sequence ID" value="NZ_JACIIZ010000005.1"/>
</dbReference>
<dbReference type="AlphaFoldDB" id="A0A7X0AWQ2"/>
<dbReference type="Proteomes" id="UP000539175">
    <property type="component" value="Unassembled WGS sequence"/>
</dbReference>
<keyword evidence="2" id="KW-0808">Transferase</keyword>
<protein>
    <submittedName>
        <fullName evidence="2">GT2 family glycosyltransferase</fullName>
    </submittedName>
</protein>
<dbReference type="InterPro" id="IPR001173">
    <property type="entry name" value="Glyco_trans_2-like"/>
</dbReference>